<dbReference type="EMBL" id="CP028843">
    <property type="protein sequence ID" value="AWB22586.1"/>
    <property type="molecule type" value="Genomic_DNA"/>
</dbReference>
<reference evidence="2 3" key="1">
    <citation type="submission" date="2018-04" db="EMBL/GenBank/DDBJ databases">
        <title>Methylobacterium sp. PR1016A genome.</title>
        <authorList>
            <person name="Park W."/>
        </authorList>
    </citation>
    <scope>NUCLEOTIDE SEQUENCE [LARGE SCALE GENOMIC DNA]</scope>
    <source>
        <strain evidence="2 3">PR1016A</strain>
    </source>
</reference>
<evidence type="ECO:0000313" key="2">
    <source>
        <dbReference type="EMBL" id="AWB22586.1"/>
    </source>
</evidence>
<protein>
    <submittedName>
        <fullName evidence="2">Uncharacterized protein</fullName>
    </submittedName>
</protein>
<dbReference type="RefSeq" id="WP_099954396.1">
    <property type="nucleotide sequence ID" value="NZ_CP028843.1"/>
</dbReference>
<gene>
    <name evidence="2" type="ORF">DA075_18105</name>
</gene>
<organism evidence="2 3">
    <name type="scientific">Methylobacterium currus</name>
    <dbReference type="NCBI Taxonomy" id="2051553"/>
    <lineage>
        <taxon>Bacteria</taxon>
        <taxon>Pseudomonadati</taxon>
        <taxon>Pseudomonadota</taxon>
        <taxon>Alphaproteobacteria</taxon>
        <taxon>Hyphomicrobiales</taxon>
        <taxon>Methylobacteriaceae</taxon>
        <taxon>Methylobacterium</taxon>
    </lineage>
</organism>
<feature type="compositionally biased region" description="Basic and acidic residues" evidence="1">
    <location>
        <begin position="430"/>
        <end position="440"/>
    </location>
</feature>
<feature type="region of interest" description="Disordered" evidence="1">
    <location>
        <begin position="430"/>
        <end position="489"/>
    </location>
</feature>
<name>A0A2R4WM40_9HYPH</name>
<dbReference type="OrthoDB" id="7968454at2"/>
<dbReference type="AlphaFoldDB" id="A0A2R4WM40"/>
<dbReference type="Proteomes" id="UP000244755">
    <property type="component" value="Chromosome 1"/>
</dbReference>
<keyword evidence="3" id="KW-1185">Reference proteome</keyword>
<proteinExistence type="predicted"/>
<evidence type="ECO:0000313" key="3">
    <source>
        <dbReference type="Proteomes" id="UP000244755"/>
    </source>
</evidence>
<feature type="compositionally biased region" description="Pro residues" evidence="1">
    <location>
        <begin position="468"/>
        <end position="484"/>
    </location>
</feature>
<feature type="compositionally biased region" description="Basic and acidic residues" evidence="1">
    <location>
        <begin position="456"/>
        <end position="467"/>
    </location>
</feature>
<sequence>MATASYSTLPPARRRAPFVPSIRGDLEAALASPEAFLATAPSVPRSVAWLRDRTLAHADGVTARDHALFETLLATTSAGIETEDTILAARLCPVEYALTVLSGGGSPAQPRELVASLARLFGRAPDPLKRDDSFSFHVPAWTVPLQQPGSRYAHLDLAVLALFRRRSSPLLYRDVLAHIAAEKLRYEPGRAPFALSYAPQELADVLGVAGAGPLHVGQLRLRHLDPAVEEIRKHVRSFEIVDVAIHHEARRRAGALVRGEDGKRLDGRAVTAIVLTIRLLPPERLETVRTRSLADDDFAFLKERMDAPGYAIRPETLVRLGSALPSTSLPRKKRGGAHPLLSSEMQSRYLYWLAGIDEALTGEAITPAFETAPLRGQRLLDAIAQDGADKAFWAFSMAEAEAPDLAPALYDKPRLRLAIEAARKARVDAARKDAAKERRQAVRQARADGAMPAPVPKRDNTDSHEKPVAPPAAPAPAAPSPPEPARPDPDAVVRALAILSTPEAKREAKDLSWYWQYALDFPLTQAGRLARLFLRTEFAAKFPLLHEADSLLGGPYVRNIRLLGRVFGVTKDNLAGDEKPIPHPCIDQDLADGVVLVMGKSFAFAVEGGRLGGIVERLGEDRNRMVAQANKALAEWKDRQKKLARAAARPRPEPPIPPIHCEVRMNALGVYERVDGA</sequence>
<accession>A0A2R4WM40</accession>
<evidence type="ECO:0000256" key="1">
    <source>
        <dbReference type="SAM" id="MobiDB-lite"/>
    </source>
</evidence>
<dbReference type="KEGG" id="mee:DA075_18105"/>